<feature type="compositionally biased region" description="Basic and acidic residues" evidence="1">
    <location>
        <begin position="79"/>
        <end position="101"/>
    </location>
</feature>
<gene>
    <name evidence="3" type="ORF">CNYM01_05185</name>
</gene>
<feature type="compositionally biased region" description="Basic and acidic residues" evidence="1">
    <location>
        <begin position="117"/>
        <end position="134"/>
    </location>
</feature>
<comment type="caution">
    <text evidence="3">The sequence shown here is derived from an EMBL/GenBank/DDBJ whole genome shotgun (WGS) entry which is preliminary data.</text>
</comment>
<reference evidence="3 4" key="1">
    <citation type="submission" date="2014-02" db="EMBL/GenBank/DDBJ databases">
        <title>The genome sequence of Colletotrichum nymphaeae SA-01.</title>
        <authorList>
            <person name="Baroncelli R."/>
            <person name="Thon M.R."/>
        </authorList>
    </citation>
    <scope>NUCLEOTIDE SEQUENCE [LARGE SCALE GENOMIC DNA]</scope>
    <source>
        <strain evidence="3 4">SA-01</strain>
    </source>
</reference>
<evidence type="ECO:0000256" key="2">
    <source>
        <dbReference type="SAM" id="SignalP"/>
    </source>
</evidence>
<sequence>MRTSLLFAGIYATISVIATPITPPRTDLNAAKPEPLAQDLDGLDVDSDASSMATGAVPKPATGWPGYERPGNKKPQSSTRDESQQWRPKLDKLQPRPRPDNPFKNPKWRIPPNDPNTFKDRNPFRSWPDRDPFKMPKKNPFKLPEKKLEPKPEPEVNIEPMPKQPEQKDTKPEQKDAKPEQKDAKPERYPTLEELIQKNAEPARYPTHEEWTEQSKEIAIANNYEPWHGNEREDQNAAPENEPTYEPHEDDARRVGN</sequence>
<dbReference type="Proteomes" id="UP000070054">
    <property type="component" value="Unassembled WGS sequence"/>
</dbReference>
<evidence type="ECO:0000313" key="4">
    <source>
        <dbReference type="Proteomes" id="UP000070054"/>
    </source>
</evidence>
<feature type="signal peptide" evidence="2">
    <location>
        <begin position="1"/>
        <end position="18"/>
    </location>
</feature>
<feature type="compositionally biased region" description="Basic and acidic residues" evidence="1">
    <location>
        <begin position="165"/>
        <end position="191"/>
    </location>
</feature>
<dbReference type="EMBL" id="JEMN01001074">
    <property type="protein sequence ID" value="KXH49329.1"/>
    <property type="molecule type" value="Genomic_DNA"/>
</dbReference>
<feature type="chain" id="PRO_5007803850" evidence="2">
    <location>
        <begin position="19"/>
        <end position="257"/>
    </location>
</feature>
<keyword evidence="4" id="KW-1185">Reference proteome</keyword>
<organism evidence="3 4">
    <name type="scientific">Colletotrichum nymphaeae SA-01</name>
    <dbReference type="NCBI Taxonomy" id="1460502"/>
    <lineage>
        <taxon>Eukaryota</taxon>
        <taxon>Fungi</taxon>
        <taxon>Dikarya</taxon>
        <taxon>Ascomycota</taxon>
        <taxon>Pezizomycotina</taxon>
        <taxon>Sordariomycetes</taxon>
        <taxon>Hypocreomycetidae</taxon>
        <taxon>Glomerellales</taxon>
        <taxon>Glomerellaceae</taxon>
        <taxon>Colletotrichum</taxon>
        <taxon>Colletotrichum acutatum species complex</taxon>
    </lineage>
</organism>
<name>A0A135TMI0_9PEZI</name>
<feature type="compositionally biased region" description="Basic and acidic residues" evidence="1">
    <location>
        <begin position="143"/>
        <end position="154"/>
    </location>
</feature>
<dbReference type="AlphaFoldDB" id="A0A135TMI0"/>
<feature type="compositionally biased region" description="Basic and acidic residues" evidence="1">
    <location>
        <begin position="206"/>
        <end position="216"/>
    </location>
</feature>
<proteinExistence type="predicted"/>
<dbReference type="OrthoDB" id="4840937at2759"/>
<keyword evidence="2" id="KW-0732">Signal</keyword>
<protein>
    <submittedName>
        <fullName evidence="3">Uncharacterized protein</fullName>
    </submittedName>
</protein>
<evidence type="ECO:0000256" key="1">
    <source>
        <dbReference type="SAM" id="MobiDB-lite"/>
    </source>
</evidence>
<evidence type="ECO:0000313" key="3">
    <source>
        <dbReference type="EMBL" id="KXH49329.1"/>
    </source>
</evidence>
<feature type="region of interest" description="Disordered" evidence="1">
    <location>
        <begin position="22"/>
        <end position="257"/>
    </location>
</feature>
<accession>A0A135TMI0</accession>
<feature type="compositionally biased region" description="Basic and acidic residues" evidence="1">
    <location>
        <begin position="245"/>
        <end position="257"/>
    </location>
</feature>